<feature type="domain" description="Smf/DprA SLOG" evidence="2">
    <location>
        <begin position="85"/>
        <end position="292"/>
    </location>
</feature>
<dbReference type="PANTHER" id="PTHR43022">
    <property type="entry name" value="PROTEIN SMF"/>
    <property type="match status" value="1"/>
</dbReference>
<dbReference type="AlphaFoldDB" id="A0AB38YFP7"/>
<feature type="domain" description="DprA winged helix" evidence="3">
    <location>
        <begin position="310"/>
        <end position="359"/>
    </location>
</feature>
<evidence type="ECO:0000259" key="3">
    <source>
        <dbReference type="Pfam" id="PF17782"/>
    </source>
</evidence>
<dbReference type="Pfam" id="PF17782">
    <property type="entry name" value="WHD_DprA"/>
    <property type="match status" value="1"/>
</dbReference>
<dbReference type="RefSeq" id="WP_304995489.1">
    <property type="nucleotide sequence ID" value="NZ_CP101717.1"/>
</dbReference>
<comment type="similarity">
    <text evidence="1">Belongs to the DprA/Smf family.</text>
</comment>
<dbReference type="InterPro" id="IPR057666">
    <property type="entry name" value="DrpA_SLOG"/>
</dbReference>
<dbReference type="Gene3D" id="1.10.10.10">
    <property type="entry name" value="Winged helix-like DNA-binding domain superfamily/Winged helix DNA-binding domain"/>
    <property type="match status" value="1"/>
</dbReference>
<accession>A0AB38YFP7</accession>
<proteinExistence type="inferred from homology"/>
<dbReference type="SUPFAM" id="SSF102405">
    <property type="entry name" value="MCP/YpsA-like"/>
    <property type="match status" value="1"/>
</dbReference>
<reference evidence="4" key="1">
    <citation type="submission" date="2022-07" db="EMBL/GenBank/DDBJ databases">
        <title>Complete genome sequence of Salinispirillum sp. LH10-3-1 capable of multiple carbohydrate inversion isolated from a soda lake.</title>
        <authorList>
            <person name="Liu J."/>
            <person name="Zhai Y."/>
            <person name="Zhang H."/>
            <person name="Yang H."/>
            <person name="Qu J."/>
            <person name="Li J."/>
        </authorList>
    </citation>
    <scope>NUCLEOTIDE SEQUENCE</scope>
    <source>
        <strain evidence="4">LH 10-3-1</strain>
    </source>
</reference>
<gene>
    <name evidence="4" type="primary">dprA</name>
    <name evidence="4" type="ORF">NFC81_00070</name>
</gene>
<organism evidence="4">
    <name type="scientific">Salinispirillum sp. LH 10-3-1</name>
    <dbReference type="NCBI Taxonomy" id="2952525"/>
    <lineage>
        <taxon>Bacteria</taxon>
        <taxon>Pseudomonadati</taxon>
        <taxon>Pseudomonadota</taxon>
        <taxon>Gammaproteobacteria</taxon>
        <taxon>Oceanospirillales</taxon>
        <taxon>Saccharospirillaceae</taxon>
        <taxon>Salinispirillum</taxon>
    </lineage>
</organism>
<protein>
    <submittedName>
        <fullName evidence="4">DNA-processing protein DprA</fullName>
    </submittedName>
</protein>
<evidence type="ECO:0000313" key="4">
    <source>
        <dbReference type="EMBL" id="WLD58203.1"/>
    </source>
</evidence>
<dbReference type="PANTHER" id="PTHR43022:SF1">
    <property type="entry name" value="PROTEIN SMF"/>
    <property type="match status" value="1"/>
</dbReference>
<dbReference type="NCBIfam" id="TIGR00732">
    <property type="entry name" value="dprA"/>
    <property type="match status" value="1"/>
</dbReference>
<evidence type="ECO:0000256" key="1">
    <source>
        <dbReference type="ARBA" id="ARBA00006525"/>
    </source>
</evidence>
<dbReference type="InterPro" id="IPR003488">
    <property type="entry name" value="DprA"/>
</dbReference>
<dbReference type="InterPro" id="IPR041614">
    <property type="entry name" value="DprA_WH"/>
</dbReference>
<dbReference type="Gene3D" id="3.40.50.450">
    <property type="match status" value="1"/>
</dbReference>
<name>A0AB38YFP7_9GAMM</name>
<dbReference type="InterPro" id="IPR036388">
    <property type="entry name" value="WH-like_DNA-bd_sf"/>
</dbReference>
<dbReference type="Pfam" id="PF02481">
    <property type="entry name" value="DNA_processg_A"/>
    <property type="match status" value="1"/>
</dbReference>
<dbReference type="GO" id="GO:0009294">
    <property type="term" value="P:DNA-mediated transformation"/>
    <property type="evidence" value="ECO:0007669"/>
    <property type="project" value="InterPro"/>
</dbReference>
<dbReference type="EMBL" id="CP101717">
    <property type="protein sequence ID" value="WLD58203.1"/>
    <property type="molecule type" value="Genomic_DNA"/>
</dbReference>
<evidence type="ECO:0000259" key="2">
    <source>
        <dbReference type="Pfam" id="PF02481"/>
    </source>
</evidence>
<sequence>MIDQTTLQWLILHLVPGIGGRRLTQFLTSFGSPSTLPELTRADLQTLRWPVDVVDQLCRAAHNPWHELPELKRIANWQAADRHHLLTPSHADYPWQLTASLPDYPPVLYVQGNPGVLTLPQLAVVGSRRPGSTSRQLTDDWCRRLAAQGVVITSGLAAGIDITAHLAALAVDGQTVAVMGSGFDHVYPKGHARHLDAIAANGAVLTEHCPSTPPSPGNFPRRNRIVAALSQAVLVVEAALKSGSLITAKLAAEYGRDVLAVPGHPYYPNAQGCNQLLRDGAELAADWADVSAHFGMIEAQHEPVQQILVSGLQNDLLALIGTEPTALETLSSELQKPLNELYEALLDMELSGLIQPQGGSYVRLVP</sequence>